<evidence type="ECO:0000313" key="13">
    <source>
        <dbReference type="Proteomes" id="UP000184383"/>
    </source>
</evidence>
<dbReference type="InterPro" id="IPR044066">
    <property type="entry name" value="TRIAD_supradom"/>
</dbReference>
<dbReference type="OrthoDB" id="10009520at2759"/>
<keyword evidence="7" id="KW-0833">Ubl conjugation pathway</keyword>
<dbReference type="PANTHER" id="PTHR11685">
    <property type="entry name" value="RBR FAMILY RING FINGER AND IBR DOMAIN-CONTAINING"/>
    <property type="match status" value="1"/>
</dbReference>
<evidence type="ECO:0000259" key="11">
    <source>
        <dbReference type="PROSITE" id="PS51873"/>
    </source>
</evidence>
<dbReference type="AlphaFoldDB" id="A0A1L9RV38"/>
<feature type="domain" description="RING-type" evidence="10">
    <location>
        <begin position="34"/>
        <end position="79"/>
    </location>
</feature>
<dbReference type="EMBL" id="KV878210">
    <property type="protein sequence ID" value="OJJ38786.1"/>
    <property type="molecule type" value="Genomic_DNA"/>
</dbReference>
<dbReference type="EC" id="2.3.2.31" evidence="2"/>
<reference evidence="13" key="1">
    <citation type="journal article" date="2017" name="Genome Biol.">
        <title>Comparative genomics reveals high biological diversity and specific adaptations in the industrially and medically important fungal genus Aspergillus.</title>
        <authorList>
            <person name="de Vries R.P."/>
            <person name="Riley R."/>
            <person name="Wiebenga A."/>
            <person name="Aguilar-Osorio G."/>
            <person name="Amillis S."/>
            <person name="Uchima C.A."/>
            <person name="Anderluh G."/>
            <person name="Asadollahi M."/>
            <person name="Askin M."/>
            <person name="Barry K."/>
            <person name="Battaglia E."/>
            <person name="Bayram O."/>
            <person name="Benocci T."/>
            <person name="Braus-Stromeyer S.A."/>
            <person name="Caldana C."/>
            <person name="Canovas D."/>
            <person name="Cerqueira G.C."/>
            <person name="Chen F."/>
            <person name="Chen W."/>
            <person name="Choi C."/>
            <person name="Clum A."/>
            <person name="Dos Santos R.A."/>
            <person name="Damasio A.R."/>
            <person name="Diallinas G."/>
            <person name="Emri T."/>
            <person name="Fekete E."/>
            <person name="Flipphi M."/>
            <person name="Freyberg S."/>
            <person name="Gallo A."/>
            <person name="Gournas C."/>
            <person name="Habgood R."/>
            <person name="Hainaut M."/>
            <person name="Harispe M.L."/>
            <person name="Henrissat B."/>
            <person name="Hilden K.S."/>
            <person name="Hope R."/>
            <person name="Hossain A."/>
            <person name="Karabika E."/>
            <person name="Karaffa L."/>
            <person name="Karanyi Z."/>
            <person name="Krasevec N."/>
            <person name="Kuo A."/>
            <person name="Kusch H."/>
            <person name="LaButti K."/>
            <person name="Lagendijk E.L."/>
            <person name="Lapidus A."/>
            <person name="Levasseur A."/>
            <person name="Lindquist E."/>
            <person name="Lipzen A."/>
            <person name="Logrieco A.F."/>
            <person name="MacCabe A."/>
            <person name="Maekelae M.R."/>
            <person name="Malavazi I."/>
            <person name="Melin P."/>
            <person name="Meyer V."/>
            <person name="Mielnichuk N."/>
            <person name="Miskei M."/>
            <person name="Molnar A.P."/>
            <person name="Mule G."/>
            <person name="Ngan C.Y."/>
            <person name="Orejas M."/>
            <person name="Orosz E."/>
            <person name="Ouedraogo J.P."/>
            <person name="Overkamp K.M."/>
            <person name="Park H.-S."/>
            <person name="Perrone G."/>
            <person name="Piumi F."/>
            <person name="Punt P.J."/>
            <person name="Ram A.F."/>
            <person name="Ramon A."/>
            <person name="Rauscher S."/>
            <person name="Record E."/>
            <person name="Riano-Pachon D.M."/>
            <person name="Robert V."/>
            <person name="Roehrig J."/>
            <person name="Ruller R."/>
            <person name="Salamov A."/>
            <person name="Salih N.S."/>
            <person name="Samson R.A."/>
            <person name="Sandor E."/>
            <person name="Sanguinetti M."/>
            <person name="Schuetze T."/>
            <person name="Sepcic K."/>
            <person name="Shelest E."/>
            <person name="Sherlock G."/>
            <person name="Sophianopoulou V."/>
            <person name="Squina F.M."/>
            <person name="Sun H."/>
            <person name="Susca A."/>
            <person name="Todd R.B."/>
            <person name="Tsang A."/>
            <person name="Unkles S.E."/>
            <person name="van de Wiele N."/>
            <person name="van Rossen-Uffink D."/>
            <person name="Oliveira J.V."/>
            <person name="Vesth T.C."/>
            <person name="Visser J."/>
            <person name="Yu J.-H."/>
            <person name="Zhou M."/>
            <person name="Andersen M.R."/>
            <person name="Archer D.B."/>
            <person name="Baker S.E."/>
            <person name="Benoit I."/>
            <person name="Brakhage A.A."/>
            <person name="Braus G.H."/>
            <person name="Fischer R."/>
            <person name="Frisvad J.C."/>
            <person name="Goldman G.H."/>
            <person name="Houbraken J."/>
            <person name="Oakley B."/>
            <person name="Pocsi I."/>
            <person name="Scazzocchio C."/>
            <person name="Seiboth B."/>
            <person name="vanKuyk P.A."/>
            <person name="Wortman J."/>
            <person name="Dyer P.S."/>
            <person name="Grigoriev I.V."/>
        </authorList>
    </citation>
    <scope>NUCLEOTIDE SEQUENCE [LARGE SCALE GENOMIC DNA]</scope>
    <source>
        <strain evidence="13">DTO 134E9</strain>
    </source>
</reference>
<dbReference type="CDD" id="cd22584">
    <property type="entry name" value="Rcat_RBR_unk"/>
    <property type="match status" value="1"/>
</dbReference>
<keyword evidence="6 9" id="KW-0863">Zinc-finger</keyword>
<evidence type="ECO:0000256" key="8">
    <source>
        <dbReference type="ARBA" id="ARBA00022833"/>
    </source>
</evidence>
<dbReference type="Proteomes" id="UP000184383">
    <property type="component" value="Unassembled WGS sequence"/>
</dbReference>
<evidence type="ECO:0000256" key="2">
    <source>
        <dbReference type="ARBA" id="ARBA00012251"/>
    </source>
</evidence>
<gene>
    <name evidence="12" type="ORF">ASPWEDRAFT_106433</name>
</gene>
<dbReference type="PROSITE" id="PS51873">
    <property type="entry name" value="TRIAD"/>
    <property type="match status" value="1"/>
</dbReference>
<dbReference type="GO" id="GO:0016567">
    <property type="term" value="P:protein ubiquitination"/>
    <property type="evidence" value="ECO:0007669"/>
    <property type="project" value="InterPro"/>
</dbReference>
<protein>
    <recommendedName>
        <fullName evidence="2">RBR-type E3 ubiquitin transferase</fullName>
        <ecNumber evidence="2">2.3.2.31</ecNumber>
    </recommendedName>
</protein>
<keyword evidence="8" id="KW-0862">Zinc</keyword>
<comment type="catalytic activity">
    <reaction evidence="1">
        <text>[E2 ubiquitin-conjugating enzyme]-S-ubiquitinyl-L-cysteine + [acceptor protein]-L-lysine = [E2 ubiquitin-conjugating enzyme]-L-cysteine + [acceptor protein]-N(6)-ubiquitinyl-L-lysine.</text>
        <dbReference type="EC" id="2.3.2.31"/>
    </reaction>
</comment>
<accession>A0A1L9RV38</accession>
<dbReference type="GO" id="GO:0061630">
    <property type="term" value="F:ubiquitin protein ligase activity"/>
    <property type="evidence" value="ECO:0007669"/>
    <property type="project" value="UniProtKB-EC"/>
</dbReference>
<keyword evidence="5" id="KW-0677">Repeat</keyword>
<dbReference type="STRING" id="1073089.A0A1L9RV38"/>
<organism evidence="12 13">
    <name type="scientific">Aspergillus wentii DTO 134E9</name>
    <dbReference type="NCBI Taxonomy" id="1073089"/>
    <lineage>
        <taxon>Eukaryota</taxon>
        <taxon>Fungi</taxon>
        <taxon>Dikarya</taxon>
        <taxon>Ascomycota</taxon>
        <taxon>Pezizomycotina</taxon>
        <taxon>Eurotiomycetes</taxon>
        <taxon>Eurotiomycetidae</taxon>
        <taxon>Eurotiales</taxon>
        <taxon>Aspergillaceae</taxon>
        <taxon>Aspergillus</taxon>
        <taxon>Aspergillus subgen. Cremei</taxon>
    </lineage>
</organism>
<keyword evidence="3" id="KW-0808">Transferase</keyword>
<dbReference type="InterPro" id="IPR031127">
    <property type="entry name" value="E3_UB_ligase_RBR"/>
</dbReference>
<dbReference type="GO" id="GO:0008270">
    <property type="term" value="F:zinc ion binding"/>
    <property type="evidence" value="ECO:0007669"/>
    <property type="project" value="UniProtKB-KW"/>
</dbReference>
<dbReference type="Pfam" id="PF01485">
    <property type="entry name" value="IBR"/>
    <property type="match status" value="2"/>
</dbReference>
<evidence type="ECO:0000259" key="10">
    <source>
        <dbReference type="PROSITE" id="PS50089"/>
    </source>
</evidence>
<dbReference type="Gene3D" id="3.30.40.10">
    <property type="entry name" value="Zinc/RING finger domain, C3HC4 (zinc finger)"/>
    <property type="match status" value="1"/>
</dbReference>
<evidence type="ECO:0000256" key="1">
    <source>
        <dbReference type="ARBA" id="ARBA00001798"/>
    </source>
</evidence>
<evidence type="ECO:0000256" key="3">
    <source>
        <dbReference type="ARBA" id="ARBA00022679"/>
    </source>
</evidence>
<proteinExistence type="predicted"/>
<dbReference type="GeneID" id="63743656"/>
<evidence type="ECO:0000256" key="9">
    <source>
        <dbReference type="PROSITE-ProRule" id="PRU00175"/>
    </source>
</evidence>
<dbReference type="Gene3D" id="1.20.120.1750">
    <property type="match status" value="1"/>
</dbReference>
<dbReference type="VEuPathDB" id="FungiDB:ASPWEDRAFT_106433"/>
<dbReference type="InterPro" id="IPR002867">
    <property type="entry name" value="IBR_dom"/>
</dbReference>
<evidence type="ECO:0000256" key="7">
    <source>
        <dbReference type="ARBA" id="ARBA00022786"/>
    </source>
</evidence>
<name>A0A1L9RV38_ASPWE</name>
<dbReference type="PROSITE" id="PS50089">
    <property type="entry name" value="ZF_RING_2"/>
    <property type="match status" value="1"/>
</dbReference>
<keyword evidence="4" id="KW-0479">Metal-binding</keyword>
<feature type="domain" description="RING-type" evidence="11">
    <location>
        <begin position="30"/>
        <end position="218"/>
    </location>
</feature>
<dbReference type="InterPro" id="IPR013083">
    <property type="entry name" value="Znf_RING/FYVE/PHD"/>
</dbReference>
<dbReference type="SUPFAM" id="SSF57850">
    <property type="entry name" value="RING/U-box"/>
    <property type="match status" value="2"/>
</dbReference>
<evidence type="ECO:0000256" key="4">
    <source>
        <dbReference type="ARBA" id="ARBA00022723"/>
    </source>
</evidence>
<evidence type="ECO:0000313" key="12">
    <source>
        <dbReference type="EMBL" id="OJJ38786.1"/>
    </source>
</evidence>
<keyword evidence="13" id="KW-1185">Reference proteome</keyword>
<evidence type="ECO:0000256" key="5">
    <source>
        <dbReference type="ARBA" id="ARBA00022737"/>
    </source>
</evidence>
<dbReference type="RefSeq" id="XP_040692462.1">
    <property type="nucleotide sequence ID" value="XM_040827808.1"/>
</dbReference>
<sequence>MDDVDVPVARPVKIKINIHRLPALSKPAPAIFRCTVCYDDYQPSKLVRLPCKDLYCTNCLKNLFLLSTNDQSLFPPKCHGQVIPSFLISGKMTPQQLDSFSNAEIEFSTVDRTYCSNTECNRFLHPRQVTSDRAGCTHCGSVTCTICKKPAHRDDCPEDHDLQATLALALNEKWQRCFACRAIVELDTGCNHMTCNCGAQFCYLCGEKWGTCSCEGDE</sequence>
<dbReference type="InterPro" id="IPR001841">
    <property type="entry name" value="Znf_RING"/>
</dbReference>
<evidence type="ECO:0000256" key="6">
    <source>
        <dbReference type="ARBA" id="ARBA00022771"/>
    </source>
</evidence>